<dbReference type="GeneID" id="78361660"/>
<evidence type="ECO:0008006" key="5">
    <source>
        <dbReference type="Google" id="ProtNLM"/>
    </source>
</evidence>
<dbReference type="RefSeq" id="WP_066593253.1">
    <property type="nucleotide sequence ID" value="NZ_CAJTBZ010000004.1"/>
</dbReference>
<protein>
    <recommendedName>
        <fullName evidence="5">Type II toxin-antitoxin system antitoxin, RelB/DinJ family</fullName>
    </recommendedName>
</protein>
<sequence length="101" mass="11791">MQALANEVIRVRINEQLKHEANEVLESIGLTMSDAIRIFLKRVVDEKALPFVLKMPRHLDASQMSKEEFDSRMERSFRDIEEGRVLSMEEVFAKLKERTGK</sequence>
<dbReference type="GO" id="GO:0006355">
    <property type="term" value="P:regulation of DNA-templated transcription"/>
    <property type="evidence" value="ECO:0007669"/>
    <property type="project" value="InterPro"/>
</dbReference>
<dbReference type="PANTHER" id="PTHR38781">
    <property type="entry name" value="ANTITOXIN DINJ-RELATED"/>
    <property type="match status" value="1"/>
</dbReference>
<gene>
    <name evidence="3" type="ORF">ADH67_06435</name>
</gene>
<evidence type="ECO:0000256" key="1">
    <source>
        <dbReference type="ARBA" id="ARBA00010562"/>
    </source>
</evidence>
<organism evidence="3 4">
    <name type="scientific">Turicimonas muris</name>
    <dbReference type="NCBI Taxonomy" id="1796652"/>
    <lineage>
        <taxon>Bacteria</taxon>
        <taxon>Pseudomonadati</taxon>
        <taxon>Pseudomonadota</taxon>
        <taxon>Betaproteobacteria</taxon>
        <taxon>Burkholderiales</taxon>
        <taxon>Sutterellaceae</taxon>
        <taxon>Turicimonas</taxon>
    </lineage>
</organism>
<dbReference type="NCBIfam" id="TIGR02384">
    <property type="entry name" value="RelB_DinJ"/>
    <property type="match status" value="1"/>
</dbReference>
<evidence type="ECO:0000256" key="2">
    <source>
        <dbReference type="ARBA" id="ARBA00022649"/>
    </source>
</evidence>
<dbReference type="InterPro" id="IPR013321">
    <property type="entry name" value="Arc_rbn_hlx_hlx"/>
</dbReference>
<comment type="caution">
    <text evidence="3">The sequence shown here is derived from an EMBL/GenBank/DDBJ whole genome shotgun (WGS) entry which is preliminary data.</text>
</comment>
<keyword evidence="2" id="KW-1277">Toxin-antitoxin system</keyword>
<dbReference type="GO" id="GO:0006351">
    <property type="term" value="P:DNA-templated transcription"/>
    <property type="evidence" value="ECO:0007669"/>
    <property type="project" value="TreeGrafter"/>
</dbReference>
<dbReference type="InterPro" id="IPR007337">
    <property type="entry name" value="RelB/DinJ"/>
</dbReference>
<dbReference type="AlphaFoldDB" id="A0A227KQK6"/>
<keyword evidence="4" id="KW-1185">Reference proteome</keyword>
<comment type="similarity">
    <text evidence="1">Belongs to the RelB/DinJ antitoxin family.</text>
</comment>
<reference evidence="4" key="1">
    <citation type="submission" date="2017-05" db="EMBL/GenBank/DDBJ databases">
        <title>Improved OligoMM genomes.</title>
        <authorList>
            <person name="Garzetti D."/>
        </authorList>
    </citation>
    <scope>NUCLEOTIDE SEQUENCE [LARGE SCALE GENOMIC DNA]</scope>
    <source>
        <strain evidence="4">YL45</strain>
    </source>
</reference>
<dbReference type="Gene3D" id="1.10.1220.10">
    <property type="entry name" value="Met repressor-like"/>
    <property type="match status" value="1"/>
</dbReference>
<name>A0A227KQK6_9BURK</name>
<dbReference type="Proteomes" id="UP000214610">
    <property type="component" value="Unassembled WGS sequence"/>
</dbReference>
<dbReference type="EMBL" id="NHMP01000003">
    <property type="protein sequence ID" value="OXE49761.1"/>
    <property type="molecule type" value="Genomic_DNA"/>
</dbReference>
<dbReference type="PANTHER" id="PTHR38781:SF1">
    <property type="entry name" value="ANTITOXIN DINJ-RELATED"/>
    <property type="match status" value="1"/>
</dbReference>
<evidence type="ECO:0000313" key="4">
    <source>
        <dbReference type="Proteomes" id="UP000214610"/>
    </source>
</evidence>
<accession>A0A227KQK6</accession>
<proteinExistence type="inferred from homology"/>
<dbReference type="Pfam" id="PF04221">
    <property type="entry name" value="RelB"/>
    <property type="match status" value="1"/>
</dbReference>
<evidence type="ECO:0000313" key="3">
    <source>
        <dbReference type="EMBL" id="OXE49761.1"/>
    </source>
</evidence>